<keyword evidence="2" id="KW-1185">Reference proteome</keyword>
<dbReference type="EMBL" id="MU006704">
    <property type="protein sequence ID" value="KAF2631437.1"/>
    <property type="molecule type" value="Genomic_DNA"/>
</dbReference>
<name>A0ACB6SD63_9PLEO</name>
<evidence type="ECO:0000313" key="1">
    <source>
        <dbReference type="EMBL" id="KAF2631437.1"/>
    </source>
</evidence>
<comment type="caution">
    <text evidence="1">The sequence shown here is derived from an EMBL/GenBank/DDBJ whole genome shotgun (WGS) entry which is preliminary data.</text>
</comment>
<protein>
    <submittedName>
        <fullName evidence="1">Uncharacterized protein</fullName>
    </submittedName>
</protein>
<sequence>MAPFDASAMPALDKRGTNLWRWEAAFKRFAQANACDDLLSGVLTEPIVVPLVYDDEPTTTGTSAIPDQATLRAVVAQVRADNSYRQGTYRRELAALNSWKQSNVALQLAILNTVPRDIYEGVRHLPIDQQYKAIVARFRKSGVAEECTIWGNFFSLRAHHCPTTAVFTDQFKAGLAKIDNMNFTISEKCKAYQFILAVQDAYPEYARNRRADLRRNVIPKVDQMCNEINYKARCDDPVKAAYATMKQKTDNNKPGGGGYNHDNP</sequence>
<dbReference type="Proteomes" id="UP000799754">
    <property type="component" value="Unassembled WGS sequence"/>
</dbReference>
<evidence type="ECO:0000313" key="2">
    <source>
        <dbReference type="Proteomes" id="UP000799754"/>
    </source>
</evidence>
<gene>
    <name evidence="1" type="ORF">BU25DRAFT_454890</name>
</gene>
<organism evidence="1 2">
    <name type="scientific">Macroventuria anomochaeta</name>
    <dbReference type="NCBI Taxonomy" id="301207"/>
    <lineage>
        <taxon>Eukaryota</taxon>
        <taxon>Fungi</taxon>
        <taxon>Dikarya</taxon>
        <taxon>Ascomycota</taxon>
        <taxon>Pezizomycotina</taxon>
        <taxon>Dothideomycetes</taxon>
        <taxon>Pleosporomycetidae</taxon>
        <taxon>Pleosporales</taxon>
        <taxon>Pleosporineae</taxon>
        <taxon>Didymellaceae</taxon>
        <taxon>Macroventuria</taxon>
    </lineage>
</organism>
<accession>A0ACB6SD63</accession>
<proteinExistence type="predicted"/>
<reference evidence="1" key="1">
    <citation type="journal article" date="2020" name="Stud. Mycol.">
        <title>101 Dothideomycetes genomes: a test case for predicting lifestyles and emergence of pathogens.</title>
        <authorList>
            <person name="Haridas S."/>
            <person name="Albert R."/>
            <person name="Binder M."/>
            <person name="Bloem J."/>
            <person name="Labutti K."/>
            <person name="Salamov A."/>
            <person name="Andreopoulos B."/>
            <person name="Baker S."/>
            <person name="Barry K."/>
            <person name="Bills G."/>
            <person name="Bluhm B."/>
            <person name="Cannon C."/>
            <person name="Castanera R."/>
            <person name="Culley D."/>
            <person name="Daum C."/>
            <person name="Ezra D."/>
            <person name="Gonzalez J."/>
            <person name="Henrissat B."/>
            <person name="Kuo A."/>
            <person name="Liang C."/>
            <person name="Lipzen A."/>
            <person name="Lutzoni F."/>
            <person name="Magnuson J."/>
            <person name="Mondo S."/>
            <person name="Nolan M."/>
            <person name="Ohm R."/>
            <person name="Pangilinan J."/>
            <person name="Park H.-J."/>
            <person name="Ramirez L."/>
            <person name="Alfaro M."/>
            <person name="Sun H."/>
            <person name="Tritt A."/>
            <person name="Yoshinaga Y."/>
            <person name="Zwiers L.-H."/>
            <person name="Turgeon B."/>
            <person name="Goodwin S."/>
            <person name="Spatafora J."/>
            <person name="Crous P."/>
            <person name="Grigoriev I."/>
        </authorList>
    </citation>
    <scope>NUCLEOTIDE SEQUENCE</scope>
    <source>
        <strain evidence="1">CBS 525.71</strain>
    </source>
</reference>